<accession>T0JQR9</accession>
<proteinExistence type="predicted"/>
<dbReference type="PATRIC" id="fig|1172190.3.peg.1608"/>
<gene>
    <name evidence="1" type="ORF">M947_08330</name>
</gene>
<evidence type="ECO:0000313" key="2">
    <source>
        <dbReference type="Proteomes" id="UP000015520"/>
    </source>
</evidence>
<dbReference type="Proteomes" id="UP000015520">
    <property type="component" value="Unassembled WGS sequence"/>
</dbReference>
<evidence type="ECO:0000313" key="1">
    <source>
        <dbReference type="EMBL" id="EQB39157.1"/>
    </source>
</evidence>
<dbReference type="STRING" id="1172190.M947_08330"/>
<dbReference type="RefSeq" id="WP_021287921.1">
    <property type="nucleotide sequence ID" value="NZ_AUPZ01000010.1"/>
</dbReference>
<dbReference type="eggNOG" id="COG0582">
    <property type="taxonomic scope" value="Bacteria"/>
</dbReference>
<protein>
    <submittedName>
        <fullName evidence="1">Uncharacterized protein</fullName>
    </submittedName>
</protein>
<dbReference type="AlphaFoldDB" id="T0JQR9"/>
<organism evidence="1 2">
    <name type="scientific">Sulfurimonas hongkongensis</name>
    <dbReference type="NCBI Taxonomy" id="1172190"/>
    <lineage>
        <taxon>Bacteria</taxon>
        <taxon>Pseudomonadati</taxon>
        <taxon>Campylobacterota</taxon>
        <taxon>Epsilonproteobacteria</taxon>
        <taxon>Campylobacterales</taxon>
        <taxon>Sulfurimonadaceae</taxon>
        <taxon>Sulfurimonas</taxon>
    </lineage>
</organism>
<name>T0JQR9_9BACT</name>
<dbReference type="EMBL" id="AUPZ01000010">
    <property type="protein sequence ID" value="EQB39157.1"/>
    <property type="molecule type" value="Genomic_DNA"/>
</dbReference>
<comment type="caution">
    <text evidence="1">The sequence shown here is derived from an EMBL/GenBank/DDBJ whole genome shotgun (WGS) entry which is preliminary data.</text>
</comment>
<sequence>MALKPAGGKYEGVWINELKNGDISYYINYRDEFGKPVKVQVGKKTATSDFSVKDAYAN</sequence>
<reference evidence="1 2" key="1">
    <citation type="submission" date="2013-07" db="EMBL/GenBank/DDBJ databases">
        <title>Sulfurimonas hongkongensis AST-10 Genome Sequencing.</title>
        <authorList>
            <person name="Cai L."/>
            <person name="Zhang T."/>
        </authorList>
    </citation>
    <scope>NUCLEOTIDE SEQUENCE [LARGE SCALE GENOMIC DNA]</scope>
    <source>
        <strain evidence="1 2">AST-10</strain>
    </source>
</reference>
<keyword evidence="2" id="KW-1185">Reference proteome</keyword>